<dbReference type="EMBL" id="JBDKWZ010000005">
    <property type="protein sequence ID" value="MEN7548289.1"/>
    <property type="molecule type" value="Genomic_DNA"/>
</dbReference>
<protein>
    <submittedName>
        <fullName evidence="1">Uncharacterized protein</fullName>
    </submittedName>
</protein>
<name>A0AAW9S5S1_9BACT</name>
<organism evidence="1 2">
    <name type="scientific">Rapidithrix thailandica</name>
    <dbReference type="NCBI Taxonomy" id="413964"/>
    <lineage>
        <taxon>Bacteria</taxon>
        <taxon>Pseudomonadati</taxon>
        <taxon>Bacteroidota</taxon>
        <taxon>Cytophagia</taxon>
        <taxon>Cytophagales</taxon>
        <taxon>Flammeovirgaceae</taxon>
        <taxon>Rapidithrix</taxon>
    </lineage>
</organism>
<dbReference type="RefSeq" id="WP_346821068.1">
    <property type="nucleotide sequence ID" value="NZ_JBDKWZ010000005.1"/>
</dbReference>
<gene>
    <name evidence="1" type="ORF">AAG747_10250</name>
</gene>
<dbReference type="AlphaFoldDB" id="A0AAW9S5S1"/>
<comment type="caution">
    <text evidence="1">The sequence shown here is derived from an EMBL/GenBank/DDBJ whole genome shotgun (WGS) entry which is preliminary data.</text>
</comment>
<sequence>MKKPNGKTDKPKVHPELKGFDIYINELGEVKWSKSIEEVNLFLNKHVVDKKLKERFGYKSDEEDDTIHFMY</sequence>
<dbReference type="Proteomes" id="UP001403385">
    <property type="component" value="Unassembled WGS sequence"/>
</dbReference>
<proteinExistence type="predicted"/>
<evidence type="ECO:0000313" key="1">
    <source>
        <dbReference type="EMBL" id="MEN7548289.1"/>
    </source>
</evidence>
<evidence type="ECO:0000313" key="2">
    <source>
        <dbReference type="Proteomes" id="UP001403385"/>
    </source>
</evidence>
<reference evidence="1 2" key="1">
    <citation type="submission" date="2024-04" db="EMBL/GenBank/DDBJ databases">
        <title>Novel genus in family Flammeovirgaceae.</title>
        <authorList>
            <person name="Nguyen T.H."/>
            <person name="Vuong T.Q."/>
            <person name="Le H."/>
            <person name="Kim S.-G."/>
        </authorList>
    </citation>
    <scope>NUCLEOTIDE SEQUENCE [LARGE SCALE GENOMIC DNA]</scope>
    <source>
        <strain evidence="1 2">JCM 23209</strain>
    </source>
</reference>
<accession>A0AAW9S5S1</accession>
<keyword evidence="2" id="KW-1185">Reference proteome</keyword>